<dbReference type="EMBL" id="JARBDR010000904">
    <property type="protein sequence ID" value="KAJ8303830.1"/>
    <property type="molecule type" value="Genomic_DNA"/>
</dbReference>
<evidence type="ECO:0000313" key="2">
    <source>
        <dbReference type="EMBL" id="KAJ8303830.1"/>
    </source>
</evidence>
<dbReference type="Proteomes" id="UP001217089">
    <property type="component" value="Unassembled WGS sequence"/>
</dbReference>
<proteinExistence type="predicted"/>
<dbReference type="PANTHER" id="PTHR47326:SF1">
    <property type="entry name" value="HTH PSQ-TYPE DOMAIN-CONTAINING PROTEIN"/>
    <property type="match status" value="1"/>
</dbReference>
<sequence length="161" mass="18180">MCGGTTFGGGSVMVWGGITANDRTPLVVIDRNLTGVRHRDEILQTHVIPFIQGQQCNDTFQHDNARPHVARVAMDFLAQHNVNVLPWPAVSPDLSPIEHVWDEMERRLHHLPNQPVTLQGLAQELDQIWNSIPQAFFRHIITSMRRCCQSCVNANGGHTRY</sequence>
<dbReference type="InterPro" id="IPR038717">
    <property type="entry name" value="Tc1-like_DDE_dom"/>
</dbReference>
<gene>
    <name evidence="2" type="ORF">KUTeg_018623</name>
</gene>
<dbReference type="InterPro" id="IPR036397">
    <property type="entry name" value="RNaseH_sf"/>
</dbReference>
<protein>
    <recommendedName>
        <fullName evidence="1">Tc1-like transposase DDE domain-containing protein</fullName>
    </recommendedName>
</protein>
<organism evidence="2 3">
    <name type="scientific">Tegillarca granosa</name>
    <name type="common">Malaysian cockle</name>
    <name type="synonym">Anadara granosa</name>
    <dbReference type="NCBI Taxonomy" id="220873"/>
    <lineage>
        <taxon>Eukaryota</taxon>
        <taxon>Metazoa</taxon>
        <taxon>Spiralia</taxon>
        <taxon>Lophotrochozoa</taxon>
        <taxon>Mollusca</taxon>
        <taxon>Bivalvia</taxon>
        <taxon>Autobranchia</taxon>
        <taxon>Pteriomorphia</taxon>
        <taxon>Arcoida</taxon>
        <taxon>Arcoidea</taxon>
        <taxon>Arcidae</taxon>
        <taxon>Tegillarca</taxon>
    </lineage>
</organism>
<reference evidence="2 3" key="1">
    <citation type="submission" date="2022-12" db="EMBL/GenBank/DDBJ databases">
        <title>Chromosome-level genome of Tegillarca granosa.</title>
        <authorList>
            <person name="Kim J."/>
        </authorList>
    </citation>
    <scope>NUCLEOTIDE SEQUENCE [LARGE SCALE GENOMIC DNA]</scope>
    <source>
        <strain evidence="2">Teg-2019</strain>
        <tissue evidence="2">Adductor muscle</tissue>
    </source>
</reference>
<keyword evidence="3" id="KW-1185">Reference proteome</keyword>
<feature type="domain" description="Tc1-like transposase DDE" evidence="1">
    <location>
        <begin position="10"/>
        <end position="110"/>
    </location>
</feature>
<accession>A0ABQ9EF71</accession>
<evidence type="ECO:0000259" key="1">
    <source>
        <dbReference type="Pfam" id="PF13358"/>
    </source>
</evidence>
<dbReference type="Gene3D" id="3.30.420.10">
    <property type="entry name" value="Ribonuclease H-like superfamily/Ribonuclease H"/>
    <property type="match status" value="1"/>
</dbReference>
<name>A0ABQ9EF71_TEGGR</name>
<dbReference type="Pfam" id="PF13358">
    <property type="entry name" value="DDE_3"/>
    <property type="match status" value="1"/>
</dbReference>
<dbReference type="PANTHER" id="PTHR47326">
    <property type="entry name" value="TRANSPOSABLE ELEMENT TC3 TRANSPOSASE-LIKE PROTEIN"/>
    <property type="match status" value="1"/>
</dbReference>
<comment type="caution">
    <text evidence="2">The sequence shown here is derived from an EMBL/GenBank/DDBJ whole genome shotgun (WGS) entry which is preliminary data.</text>
</comment>
<evidence type="ECO:0000313" key="3">
    <source>
        <dbReference type="Proteomes" id="UP001217089"/>
    </source>
</evidence>